<accession>I3CBE6</accession>
<dbReference type="STRING" id="395493.BegalDRAFT_0012"/>
<reference evidence="3 4" key="1">
    <citation type="submission" date="2011-11" db="EMBL/GenBank/DDBJ databases">
        <title>Improved High-Quality Draft sequence of Beggiatoa alba B18lD.</title>
        <authorList>
            <consortium name="US DOE Joint Genome Institute"/>
            <person name="Lucas S."/>
            <person name="Han J."/>
            <person name="Lapidus A."/>
            <person name="Cheng J.-F."/>
            <person name="Goodwin L."/>
            <person name="Pitluck S."/>
            <person name="Peters L."/>
            <person name="Mikhailova N."/>
            <person name="Held B."/>
            <person name="Detter J.C."/>
            <person name="Han C."/>
            <person name="Tapia R."/>
            <person name="Land M."/>
            <person name="Hauser L."/>
            <person name="Kyrpides N."/>
            <person name="Ivanova N."/>
            <person name="Pagani I."/>
            <person name="Samuel K."/>
            <person name="Teske A."/>
            <person name="Mueller J."/>
            <person name="Woyke T."/>
        </authorList>
    </citation>
    <scope>NUCLEOTIDE SEQUENCE [LARGE SCALE GENOMIC DNA]</scope>
    <source>
        <strain evidence="3 4">B18LD</strain>
    </source>
</reference>
<organism evidence="3 4">
    <name type="scientific">Beggiatoa alba B18LD</name>
    <dbReference type="NCBI Taxonomy" id="395493"/>
    <lineage>
        <taxon>Bacteria</taxon>
        <taxon>Pseudomonadati</taxon>
        <taxon>Pseudomonadota</taxon>
        <taxon>Gammaproteobacteria</taxon>
        <taxon>Thiotrichales</taxon>
        <taxon>Thiotrichaceae</taxon>
        <taxon>Beggiatoa</taxon>
    </lineage>
</organism>
<protein>
    <recommendedName>
        <fullName evidence="5">DZANK-type domain-containing protein</fullName>
    </recommendedName>
</protein>
<feature type="compositionally biased region" description="Polar residues" evidence="1">
    <location>
        <begin position="8"/>
        <end position="17"/>
    </location>
</feature>
<keyword evidence="4" id="KW-1185">Reference proteome</keyword>
<evidence type="ECO:0000256" key="1">
    <source>
        <dbReference type="SAM" id="MobiDB-lite"/>
    </source>
</evidence>
<sequence>MNEHQKNQSHQSESSDPNIPKNASVRQTGTYQMLWDCEYCNTPKLLGVTHRFCPNCGAPQATEKRYFPKAGEEIAVEDHKYVGADRLCAACGTGNAAQAEYCQQCGSPLTEAARVKLVQDSTKPANKNPVSSNSRFKYWLIAGLLLLLVGGGIAIFWTKNVALTLTAYSWERAIEIEDYKARDDSAWCDAVPSAAYNVSRKSEIKSYQQVPDGESCTARRVDQGDGTFRTEDVCQPKYRSEPIYADKCYYSINRWQFSRAVTTEGVNHSPQWGSFQLKGNGSNCLGCEREGKRTGAYYLHLTDKKNEYRCDVAEKQWQSVELQSKWTMEIGAMLGEARCGTLKPLP</sequence>
<evidence type="ECO:0000313" key="3">
    <source>
        <dbReference type="EMBL" id="EIJ40939.1"/>
    </source>
</evidence>
<proteinExistence type="predicted"/>
<dbReference type="EMBL" id="JH600070">
    <property type="protein sequence ID" value="EIJ40939.1"/>
    <property type="molecule type" value="Genomic_DNA"/>
</dbReference>
<feature type="region of interest" description="Disordered" evidence="1">
    <location>
        <begin position="1"/>
        <end position="23"/>
    </location>
</feature>
<feature type="transmembrane region" description="Helical" evidence="2">
    <location>
        <begin position="138"/>
        <end position="157"/>
    </location>
</feature>
<dbReference type="HOGENOM" id="CLU_784813_0_0_6"/>
<name>I3CBE6_9GAMM</name>
<gene>
    <name evidence="3" type="ORF">BegalDRAFT_0012</name>
</gene>
<keyword evidence="2" id="KW-1133">Transmembrane helix</keyword>
<dbReference type="eggNOG" id="ENOG5032U8Z">
    <property type="taxonomic scope" value="Bacteria"/>
</dbReference>
<evidence type="ECO:0008006" key="5">
    <source>
        <dbReference type="Google" id="ProtNLM"/>
    </source>
</evidence>
<evidence type="ECO:0000313" key="4">
    <source>
        <dbReference type="Proteomes" id="UP000005744"/>
    </source>
</evidence>
<dbReference type="Proteomes" id="UP000005744">
    <property type="component" value="Unassembled WGS sequence"/>
</dbReference>
<keyword evidence="2" id="KW-0812">Transmembrane</keyword>
<dbReference type="RefSeq" id="WP_002682444.1">
    <property type="nucleotide sequence ID" value="NZ_JH600070.1"/>
</dbReference>
<evidence type="ECO:0000256" key="2">
    <source>
        <dbReference type="SAM" id="Phobius"/>
    </source>
</evidence>
<dbReference type="OrthoDB" id="5517324at2"/>
<dbReference type="AlphaFoldDB" id="I3CBE6"/>
<keyword evidence="2" id="KW-0472">Membrane</keyword>